<evidence type="ECO:0000313" key="3">
    <source>
        <dbReference type="EMBL" id="EHN67916.1"/>
    </source>
</evidence>
<dbReference type="AlphaFoldDB" id="A0AAV3ELT6"/>
<dbReference type="Proteomes" id="UP000004521">
    <property type="component" value="Unassembled WGS sequence"/>
</dbReference>
<dbReference type="EMBL" id="AHIH01000022">
    <property type="protein sequence ID" value="EHN67916.1"/>
    <property type="molecule type" value="Genomic_DNA"/>
</dbReference>
<feature type="domain" description="DUF7014" evidence="2">
    <location>
        <begin position="181"/>
        <end position="306"/>
    </location>
</feature>
<evidence type="ECO:0000259" key="2">
    <source>
        <dbReference type="Pfam" id="PF22809"/>
    </source>
</evidence>
<evidence type="ECO:0000259" key="1">
    <source>
        <dbReference type="Pfam" id="PF18863"/>
    </source>
</evidence>
<proteinExistence type="predicted"/>
<dbReference type="Pfam" id="PF18863">
    <property type="entry name" value="AbiJ_NTD4"/>
    <property type="match status" value="1"/>
</dbReference>
<sequence>MPILELYSTRNKDIYPDVYQYAIASNKLRVQLVKIIFDAFGSREEFWSAGRRYHSAALIAFQEIFELMSKEYGEKHIQGCISGNHDWIERVFCNEYRIDRFLDLLEVLCTTLLTKVKQNPQRFIDQAGAKQGPLSAVNEINERMKRDGFGYEYIDGIIIKIDQDFVHAEVTKPALYLLSKFEGARLEFLSAHEHYRHSRYEECLNDCNKSLESLLKHICDNQSWAYGKGTVNALVPICMENGLFPKYLQTQLSSLSTLISQGVASIRNNESGHGQGSTLRELPEHLVSYTLHLTASNILFLGKSYEEYIKNQ</sequence>
<comment type="caution">
    <text evidence="3">The sequence shown here is derived from an EMBL/GenBank/DDBJ whole genome shotgun (WGS) entry which is preliminary data.</text>
</comment>
<dbReference type="InterPro" id="IPR049503">
    <property type="entry name" value="AbiJ_NTD4"/>
</dbReference>
<protein>
    <recommendedName>
        <fullName evidence="5">Abortive infection protein-like C-terminal domain-containing protein</fullName>
    </recommendedName>
</protein>
<gene>
    <name evidence="3" type="ORF">VFSR5_2782</name>
</gene>
<accession>A0AAV3ELT6</accession>
<dbReference type="Pfam" id="PF22809">
    <property type="entry name" value="DUF7014"/>
    <property type="match status" value="1"/>
</dbReference>
<evidence type="ECO:0000313" key="4">
    <source>
        <dbReference type="Proteomes" id="UP000004521"/>
    </source>
</evidence>
<dbReference type="RefSeq" id="WP_005424161.1">
    <property type="nucleotide sequence ID" value="NZ_JH584336.1"/>
</dbReference>
<dbReference type="NCBIfam" id="NF046078">
    <property type="entry name" value="STM4504_CBY0614"/>
    <property type="match status" value="1"/>
</dbReference>
<dbReference type="InterPro" id="IPR054280">
    <property type="entry name" value="DUF7014"/>
</dbReference>
<name>A0AAV3ELT6_ALIFS</name>
<reference evidence="3 4" key="1">
    <citation type="journal article" date="2012" name="J. Bacteriol.">
        <title>Draft Genome Sequence of Vibrio fischeri SR5, a Strain Isolated from the Light Organ of the Mediterranean Squid Sepiola robusta.</title>
        <authorList>
            <person name="Gyllborg M.C."/>
            <person name="Sahl J.W."/>
            <person name="Cronin D.C.III."/>
            <person name="Rasko D.A."/>
            <person name="Mandel M.J."/>
        </authorList>
    </citation>
    <scope>NUCLEOTIDE SEQUENCE [LARGE SCALE GENOMIC DNA]</scope>
    <source>
        <strain evidence="3 4">SR5</strain>
    </source>
</reference>
<evidence type="ECO:0008006" key="5">
    <source>
        <dbReference type="Google" id="ProtNLM"/>
    </source>
</evidence>
<feature type="domain" description="HEPN AbiJ-N-terminal" evidence="1">
    <location>
        <begin position="5"/>
        <end position="173"/>
    </location>
</feature>
<organism evidence="3 4">
    <name type="scientific">Aliivibrio fischeri SR5</name>
    <dbReference type="NCBI Taxonomy" id="1088719"/>
    <lineage>
        <taxon>Bacteria</taxon>
        <taxon>Pseudomonadati</taxon>
        <taxon>Pseudomonadota</taxon>
        <taxon>Gammaproteobacteria</taxon>
        <taxon>Vibrionales</taxon>
        <taxon>Vibrionaceae</taxon>
        <taxon>Aliivibrio</taxon>
    </lineage>
</organism>